<comment type="caution">
    <text evidence="1">The sequence shown here is derived from an EMBL/GenBank/DDBJ whole genome shotgun (WGS) entry which is preliminary data.</text>
</comment>
<evidence type="ECO:0000313" key="2">
    <source>
        <dbReference type="Proteomes" id="UP001062901"/>
    </source>
</evidence>
<proteinExistence type="predicted"/>
<evidence type="ECO:0008006" key="3">
    <source>
        <dbReference type="Google" id="ProtNLM"/>
    </source>
</evidence>
<reference evidence="1" key="1">
    <citation type="submission" date="2013-04" db="EMBL/GenBank/DDBJ databases">
        <title>The genome sequencing project of 58 acetic acid bacteria.</title>
        <authorList>
            <person name="Okamoto-Kainuma A."/>
            <person name="Ishikawa M."/>
            <person name="Umino S."/>
            <person name="Koizumi Y."/>
            <person name="Shiwa Y."/>
            <person name="Yoshikawa H."/>
            <person name="Matsutani M."/>
            <person name="Matsushita K."/>
        </authorList>
    </citation>
    <scope>NUCLEOTIDE SEQUENCE</scope>
    <source>
        <strain evidence="1">DSM 15669</strain>
    </source>
</reference>
<sequence>MALKQDRAVEEKLVPHAPEFGHRVAKGFRVYRGSLVAVCADGTIVPAGVTDTPSAPVAIVGLARQFKDHSAAGSMFNGDRVGTHPIWVKKGCYALPFDTAPSWANVGQPVYAIDDETVSLSARSGTVAAAADAAPFGSTISSDAPASMPSSTARLSVGTLAGFEVDGTPYVLIV</sequence>
<keyword evidence="2" id="KW-1185">Reference proteome</keyword>
<organism evidence="1 2">
    <name type="scientific">Saccharibacter floricola DSM 15669</name>
    <dbReference type="NCBI Taxonomy" id="1123227"/>
    <lineage>
        <taxon>Bacteria</taxon>
        <taxon>Pseudomonadati</taxon>
        <taxon>Pseudomonadota</taxon>
        <taxon>Alphaproteobacteria</taxon>
        <taxon>Acetobacterales</taxon>
        <taxon>Acetobacteraceae</taxon>
        <taxon>Saccharibacter</taxon>
    </lineage>
</organism>
<protein>
    <recommendedName>
        <fullName evidence="3">DUF2190 family protein</fullName>
    </recommendedName>
</protein>
<name>A0ABQ0P177_9PROT</name>
<dbReference type="EMBL" id="BAQD01000147">
    <property type="protein sequence ID" value="GBQ08929.1"/>
    <property type="molecule type" value="Genomic_DNA"/>
</dbReference>
<gene>
    <name evidence="1" type="ORF">AA15669_1968</name>
</gene>
<dbReference type="RefSeq" id="WP_018980440.1">
    <property type="nucleotide sequence ID" value="NZ_BAQD01000147.1"/>
</dbReference>
<evidence type="ECO:0000313" key="1">
    <source>
        <dbReference type="EMBL" id="GBQ08929.1"/>
    </source>
</evidence>
<accession>A0ABQ0P177</accession>
<dbReference type="Proteomes" id="UP001062901">
    <property type="component" value="Unassembled WGS sequence"/>
</dbReference>